<dbReference type="PANTHER" id="PTHR31511:SF12">
    <property type="entry name" value="RHO TERMINATION FACTOR N-TERMINAL DOMAIN-CONTAINING PROTEIN"/>
    <property type="match status" value="1"/>
</dbReference>
<dbReference type="PANTHER" id="PTHR31511">
    <property type="entry name" value="PROTEIN CBG23764"/>
    <property type="match status" value="1"/>
</dbReference>
<dbReference type="EMBL" id="OV651816">
    <property type="protein sequence ID" value="CAH1109449.1"/>
    <property type="molecule type" value="Genomic_DNA"/>
</dbReference>
<keyword evidence="2" id="KW-1185">Reference proteome</keyword>
<dbReference type="InterPro" id="IPR012337">
    <property type="entry name" value="RNaseH-like_sf"/>
</dbReference>
<dbReference type="GO" id="GO:0071897">
    <property type="term" value="P:DNA biosynthetic process"/>
    <property type="evidence" value="ECO:0007669"/>
    <property type="project" value="UniProtKB-ARBA"/>
</dbReference>
<evidence type="ECO:0000313" key="2">
    <source>
        <dbReference type="Proteomes" id="UP001153636"/>
    </source>
</evidence>
<gene>
    <name evidence="1" type="ORF">PSYICH_LOCUS10614</name>
</gene>
<dbReference type="AlphaFoldDB" id="A0A9P0D2T1"/>
<dbReference type="OrthoDB" id="6602337at2759"/>
<dbReference type="SUPFAM" id="SSF56672">
    <property type="entry name" value="DNA/RNA polymerases"/>
    <property type="match status" value="1"/>
</dbReference>
<name>A0A9P0D2T1_9CUCU</name>
<dbReference type="Proteomes" id="UP001153636">
    <property type="component" value="Chromosome 4"/>
</dbReference>
<reference evidence="1" key="1">
    <citation type="submission" date="2022-01" db="EMBL/GenBank/DDBJ databases">
        <authorList>
            <person name="King R."/>
        </authorList>
    </citation>
    <scope>NUCLEOTIDE SEQUENCE</scope>
</reference>
<sequence>MAALYPVIKDSQRISMYPHYSTVLKLKGIQFPMSMKQFPNFEKQNNISINVYILQKQKKSFITLPTYLTKNKEDRHVDLLLIQDKYYEEGENVKYHFAWIKSLSRLLSKQLSNEGHAKYFCDRCLHYFRSEAKLNMHIEDCKKLNHGAIKMPEGDKSIVEFKNFKNKEKVPFIVYADLESVLNPMENKNIYQQHVPAAVGYYLKCSYDDTISFYRSYRGYDCMQWFTDELKKLAEDLETLFWCPFDIDISAQQDYNFQKSTHCHILCDQPFEPDDKKVRDHFHLLPYNNYRGPSHEGCNINYQDSHVVPVVFHNLFGYDAHFVIIDIATRLPGRVDLLPITKEKYISFTKHIDDSPIQFRFIDSFRFMNSRLSTLASYLENFPNLRSQFDKLTEDHYKLLTKKGIMPYDYFDSFERFNEACLPPIDAFYNTLENKPCSRRMYLRAQDIWSKFLCRNLGDYVDLYMKTDILLLADVFEQFRSSSHKSYGLDPAHYYTLPGYTWDAMLRQTGQKLELLTDQDMFLFIEKGIRGGLSQVCSKRRAHANNKYIPNYDSTKPSKYLMYYDVNNQYGWAMSQYLPYGGFKWVDTNIDIMSIHDHSPEGYILEVDLEYPKKLHNVHQDLPFLPEHLNPATLRPCTNKSKLMATLQNKEKYVIHYRNLKQAIKYGLKVTKIHSFKI</sequence>
<protein>
    <recommendedName>
        <fullName evidence="3">DNA-directed DNA polymerase</fullName>
    </recommendedName>
</protein>
<evidence type="ECO:0008006" key="3">
    <source>
        <dbReference type="Google" id="ProtNLM"/>
    </source>
</evidence>
<organism evidence="1 2">
    <name type="scientific">Psylliodes chrysocephalus</name>
    <dbReference type="NCBI Taxonomy" id="3402493"/>
    <lineage>
        <taxon>Eukaryota</taxon>
        <taxon>Metazoa</taxon>
        <taxon>Ecdysozoa</taxon>
        <taxon>Arthropoda</taxon>
        <taxon>Hexapoda</taxon>
        <taxon>Insecta</taxon>
        <taxon>Pterygota</taxon>
        <taxon>Neoptera</taxon>
        <taxon>Endopterygota</taxon>
        <taxon>Coleoptera</taxon>
        <taxon>Polyphaga</taxon>
        <taxon>Cucujiformia</taxon>
        <taxon>Chrysomeloidea</taxon>
        <taxon>Chrysomelidae</taxon>
        <taxon>Galerucinae</taxon>
        <taxon>Alticini</taxon>
        <taxon>Psylliodes</taxon>
    </lineage>
</organism>
<dbReference type="GO" id="GO:0042575">
    <property type="term" value="C:DNA polymerase complex"/>
    <property type="evidence" value="ECO:0007669"/>
    <property type="project" value="UniProtKB-ARBA"/>
</dbReference>
<dbReference type="InterPro" id="IPR043502">
    <property type="entry name" value="DNA/RNA_pol_sf"/>
</dbReference>
<dbReference type="SUPFAM" id="SSF53098">
    <property type="entry name" value="Ribonuclease H-like"/>
    <property type="match status" value="1"/>
</dbReference>
<evidence type="ECO:0000313" key="1">
    <source>
        <dbReference type="EMBL" id="CAH1109449.1"/>
    </source>
</evidence>
<proteinExistence type="predicted"/>
<accession>A0A9P0D2T1</accession>